<evidence type="ECO:0008006" key="4">
    <source>
        <dbReference type="Google" id="ProtNLM"/>
    </source>
</evidence>
<dbReference type="EMBL" id="FSRA01000001">
    <property type="protein sequence ID" value="SIN94119.1"/>
    <property type="molecule type" value="Genomic_DNA"/>
</dbReference>
<proteinExistence type="predicted"/>
<accession>A0A1N6FFS9</accession>
<evidence type="ECO:0000256" key="1">
    <source>
        <dbReference type="SAM" id="MobiDB-lite"/>
    </source>
</evidence>
<dbReference type="STRING" id="536979.SAMN04488055_2197"/>
<dbReference type="OrthoDB" id="1092914at2"/>
<gene>
    <name evidence="2" type="ORF">SAMN04488055_2197</name>
</gene>
<dbReference type="AlphaFoldDB" id="A0A1N6FFS9"/>
<dbReference type="PROSITE" id="PS51257">
    <property type="entry name" value="PROKAR_LIPOPROTEIN"/>
    <property type="match status" value="1"/>
</dbReference>
<keyword evidence="3" id="KW-1185">Reference proteome</keyword>
<dbReference type="InterPro" id="IPR032299">
    <property type="entry name" value="DUF4843"/>
</dbReference>
<feature type="region of interest" description="Disordered" evidence="1">
    <location>
        <begin position="255"/>
        <end position="274"/>
    </location>
</feature>
<organism evidence="2 3">
    <name type="scientific">Chitinophaga niabensis</name>
    <dbReference type="NCBI Taxonomy" id="536979"/>
    <lineage>
        <taxon>Bacteria</taxon>
        <taxon>Pseudomonadati</taxon>
        <taxon>Bacteroidota</taxon>
        <taxon>Chitinophagia</taxon>
        <taxon>Chitinophagales</taxon>
        <taxon>Chitinophagaceae</taxon>
        <taxon>Chitinophaga</taxon>
    </lineage>
</organism>
<protein>
    <recommendedName>
        <fullName evidence="4">DUF4843 domain-containing protein</fullName>
    </recommendedName>
</protein>
<dbReference type="Pfam" id="PF16132">
    <property type="entry name" value="DUF4843"/>
    <property type="match status" value="1"/>
</dbReference>
<evidence type="ECO:0000313" key="3">
    <source>
        <dbReference type="Proteomes" id="UP000185003"/>
    </source>
</evidence>
<dbReference type="RefSeq" id="WP_074239275.1">
    <property type="nucleotide sequence ID" value="NZ_FSRA01000001.1"/>
</dbReference>
<evidence type="ECO:0000313" key="2">
    <source>
        <dbReference type="EMBL" id="SIN94119.1"/>
    </source>
</evidence>
<name>A0A1N6FFS9_9BACT</name>
<reference evidence="2 3" key="1">
    <citation type="submission" date="2016-11" db="EMBL/GenBank/DDBJ databases">
        <authorList>
            <person name="Jaros S."/>
            <person name="Januszkiewicz K."/>
            <person name="Wedrychowicz H."/>
        </authorList>
    </citation>
    <scope>NUCLEOTIDE SEQUENCE [LARGE SCALE GENOMIC DNA]</scope>
    <source>
        <strain evidence="2 3">DSM 24787</strain>
    </source>
</reference>
<dbReference type="Proteomes" id="UP000185003">
    <property type="component" value="Unassembled WGS sequence"/>
</dbReference>
<sequence length="274" mass="30588">MKRLIYIIAILLATASGCTKSEYLLFNDIARVQLSDTTSLSSTFVYDPVTIVKDTVYIEVSTIGGITNYDRPVKLVQIPEFDYTYVRDPITNQITDTIATERPFKAVAGTHYIDLADKSLESMMVIKAGSVRAQIPVVLLRDASLKTNSYRLRLQLVANKEFGLGEKNSREKTIVFSDRLERFYSWRVDATNASAFITFGKYSTRKHQFMIDVLKVNIDEAWFQAAVAAQALTNYANLLKRALTTFNNDPANIASGKAPLRETDSPASAAVTFP</sequence>